<accession>A0AAV1SQ35</accession>
<dbReference type="AlphaFoldDB" id="A0AAV1SQ35"/>
<gene>
    <name evidence="2" type="ORF">DCAF_LOCUS25961</name>
</gene>
<reference evidence="2 3" key="1">
    <citation type="submission" date="2024-01" db="EMBL/GenBank/DDBJ databases">
        <authorList>
            <person name="Waweru B."/>
        </authorList>
    </citation>
    <scope>NUCLEOTIDE SEQUENCE [LARGE SCALE GENOMIC DNA]</scope>
</reference>
<evidence type="ECO:0000256" key="1">
    <source>
        <dbReference type="SAM" id="Coils"/>
    </source>
</evidence>
<evidence type="ECO:0000313" key="2">
    <source>
        <dbReference type="EMBL" id="CAK7355701.1"/>
    </source>
</evidence>
<protein>
    <submittedName>
        <fullName evidence="2">Uncharacterized protein</fullName>
    </submittedName>
</protein>
<dbReference type="EMBL" id="CAWUPB010001196">
    <property type="protein sequence ID" value="CAK7355701.1"/>
    <property type="molecule type" value="Genomic_DNA"/>
</dbReference>
<keyword evidence="3" id="KW-1185">Reference proteome</keyword>
<organism evidence="2 3">
    <name type="scientific">Dovyalis caffra</name>
    <dbReference type="NCBI Taxonomy" id="77055"/>
    <lineage>
        <taxon>Eukaryota</taxon>
        <taxon>Viridiplantae</taxon>
        <taxon>Streptophyta</taxon>
        <taxon>Embryophyta</taxon>
        <taxon>Tracheophyta</taxon>
        <taxon>Spermatophyta</taxon>
        <taxon>Magnoliopsida</taxon>
        <taxon>eudicotyledons</taxon>
        <taxon>Gunneridae</taxon>
        <taxon>Pentapetalae</taxon>
        <taxon>rosids</taxon>
        <taxon>fabids</taxon>
        <taxon>Malpighiales</taxon>
        <taxon>Salicaceae</taxon>
        <taxon>Flacourtieae</taxon>
        <taxon>Dovyalis</taxon>
    </lineage>
</organism>
<dbReference type="Gene3D" id="1.25.10.10">
    <property type="entry name" value="Leucine-rich Repeat Variant"/>
    <property type="match status" value="1"/>
</dbReference>
<evidence type="ECO:0000313" key="3">
    <source>
        <dbReference type="Proteomes" id="UP001314170"/>
    </source>
</evidence>
<proteinExistence type="predicted"/>
<name>A0AAV1SQ35_9ROSI</name>
<keyword evidence="1" id="KW-0175">Coiled coil</keyword>
<dbReference type="InterPro" id="IPR011989">
    <property type="entry name" value="ARM-like"/>
</dbReference>
<dbReference type="Proteomes" id="UP001314170">
    <property type="component" value="Unassembled WGS sequence"/>
</dbReference>
<feature type="coiled-coil region" evidence="1">
    <location>
        <begin position="1"/>
        <end position="28"/>
    </location>
</feature>
<comment type="caution">
    <text evidence="2">The sequence shown here is derived from an EMBL/GenBank/DDBJ whole genome shotgun (WGS) entry which is preliminary data.</text>
</comment>
<sequence>MIDLQCENARLSQRIETLEKRNLQRENAVCNDLKSLRESTARLKDNNPSVDGADFNDAIREIDIAEFSVVEISSHKDGINKAKAAGKLTKLFPRNVAAQTRGKFPDGVQIATSCLEDNASLKEKATYEPLSVGIHTCQTNYSDPKTSVLIREAGPIGIFQVMADATLRILDVKCVEAPTCMGNGHNQWDPAEAVLFCSRAISNYVSIVEVDPMPKIRTLLLERPHEP</sequence>